<evidence type="ECO:0000259" key="7">
    <source>
        <dbReference type="Pfam" id="PF13505"/>
    </source>
</evidence>
<evidence type="ECO:0000256" key="3">
    <source>
        <dbReference type="ARBA" id="ARBA00023136"/>
    </source>
</evidence>
<keyword evidence="4" id="KW-0998">Cell outer membrane</keyword>
<keyword evidence="2 6" id="KW-0732">Signal</keyword>
<dbReference type="Pfam" id="PF13505">
    <property type="entry name" value="OMP_b-brl"/>
    <property type="match status" value="1"/>
</dbReference>
<evidence type="ECO:0000313" key="9">
    <source>
        <dbReference type="Proteomes" id="UP000532373"/>
    </source>
</evidence>
<name>A0A8E1WJ16_9HYPH</name>
<dbReference type="Proteomes" id="UP000532373">
    <property type="component" value="Unassembled WGS sequence"/>
</dbReference>
<dbReference type="InterPro" id="IPR051692">
    <property type="entry name" value="OMP-like"/>
</dbReference>
<evidence type="ECO:0000256" key="6">
    <source>
        <dbReference type="SAM" id="SignalP"/>
    </source>
</evidence>
<accession>A0A8E1WJ16</accession>
<gene>
    <name evidence="8" type="ORF">HNQ96_005844</name>
</gene>
<dbReference type="PANTHER" id="PTHR34001:SF3">
    <property type="entry name" value="BLL7405 PROTEIN"/>
    <property type="match status" value="1"/>
</dbReference>
<dbReference type="RefSeq" id="WP_184773747.1">
    <property type="nucleotide sequence ID" value="NZ_JACHGI010000020.1"/>
</dbReference>
<dbReference type="InterPro" id="IPR006315">
    <property type="entry name" value="OM_autotransptr_brl_dom"/>
</dbReference>
<dbReference type="InterPro" id="IPR011250">
    <property type="entry name" value="OMP/PagP_B-barrel"/>
</dbReference>
<keyword evidence="3" id="KW-0472">Membrane</keyword>
<dbReference type="EMBL" id="JACHGI010000020">
    <property type="protein sequence ID" value="MBB6469950.1"/>
    <property type="molecule type" value="Genomic_DNA"/>
</dbReference>
<protein>
    <submittedName>
        <fullName evidence="8">Outer membrane immunogenic protein</fullName>
    </submittedName>
</protein>
<reference evidence="8 9" key="1">
    <citation type="submission" date="2020-08" db="EMBL/GenBank/DDBJ databases">
        <title>Genomic Encyclopedia of Type Strains, Phase IV (KMG-IV): sequencing the most valuable type-strain genomes for metagenomic binning, comparative biology and taxonomic classification.</title>
        <authorList>
            <person name="Goeker M."/>
        </authorList>
    </citation>
    <scope>NUCLEOTIDE SEQUENCE [LARGE SCALE GENOMIC DNA]</scope>
    <source>
        <strain evidence="8 9">DSM 17454</strain>
    </source>
</reference>
<feature type="signal peptide" evidence="6">
    <location>
        <begin position="1"/>
        <end position="20"/>
    </location>
</feature>
<dbReference type="SUPFAM" id="SSF56925">
    <property type="entry name" value="OMPA-like"/>
    <property type="match status" value="1"/>
</dbReference>
<feature type="domain" description="Outer membrane protein beta-barrel" evidence="7">
    <location>
        <begin position="39"/>
        <end position="231"/>
    </location>
</feature>
<evidence type="ECO:0000256" key="4">
    <source>
        <dbReference type="ARBA" id="ARBA00023237"/>
    </source>
</evidence>
<evidence type="ECO:0000256" key="2">
    <source>
        <dbReference type="ARBA" id="ARBA00022729"/>
    </source>
</evidence>
<evidence type="ECO:0000256" key="1">
    <source>
        <dbReference type="ARBA" id="ARBA00004442"/>
    </source>
</evidence>
<dbReference type="NCBIfam" id="TIGR01414">
    <property type="entry name" value="autotrans_barl"/>
    <property type="match status" value="1"/>
</dbReference>
<dbReference type="Gene3D" id="2.40.160.20">
    <property type="match status" value="1"/>
</dbReference>
<comment type="similarity">
    <text evidence="5">Belongs to the Omp25/RopB family.</text>
</comment>
<evidence type="ECO:0000313" key="8">
    <source>
        <dbReference type="EMBL" id="MBB6469950.1"/>
    </source>
</evidence>
<dbReference type="InterPro" id="IPR027385">
    <property type="entry name" value="Beta-barrel_OMP"/>
</dbReference>
<evidence type="ECO:0000256" key="5">
    <source>
        <dbReference type="ARBA" id="ARBA00038306"/>
    </source>
</evidence>
<proteinExistence type="inferred from homology"/>
<comment type="subcellular location">
    <subcellularLocation>
        <location evidence="1">Cell outer membrane</location>
    </subcellularLocation>
</comment>
<feature type="chain" id="PRO_5034201719" evidence="6">
    <location>
        <begin position="21"/>
        <end position="231"/>
    </location>
</feature>
<dbReference type="PANTHER" id="PTHR34001">
    <property type="entry name" value="BLL7405 PROTEIN"/>
    <property type="match status" value="1"/>
</dbReference>
<comment type="caution">
    <text evidence="8">The sequence shown here is derived from an EMBL/GenBank/DDBJ whole genome shotgun (WGS) entry which is preliminary data.</text>
</comment>
<dbReference type="GO" id="GO:0009279">
    <property type="term" value="C:cell outer membrane"/>
    <property type="evidence" value="ECO:0007669"/>
    <property type="project" value="UniProtKB-SubCell"/>
</dbReference>
<organism evidence="8 9">
    <name type="scientific">Aminobacter carboxidus</name>
    <dbReference type="NCBI Taxonomy" id="376165"/>
    <lineage>
        <taxon>Bacteria</taxon>
        <taxon>Pseudomonadati</taxon>
        <taxon>Pseudomonadota</taxon>
        <taxon>Alphaproteobacteria</taxon>
        <taxon>Hyphomicrobiales</taxon>
        <taxon>Phyllobacteriaceae</taxon>
        <taxon>Aminobacter</taxon>
    </lineage>
</organism>
<dbReference type="AlphaFoldDB" id="A0A8E1WJ16"/>
<sequence>MKRLLLTPVFMLALSGLASAADAVVLEPTPEVLPAGFVWTGGYIGIQGGWQWGRDHTVESAGGVPTGLDEDLDSDGFIGGLHVGYNWQSGQIVYGAEADFEFSTTDGGYRIAGPDGTDFDMNWQGSLRARIGYVPTERLLIYGTAGVAFANLEYTYVQDETTFESFDETKAGWTVGAGLEYAFADNMTARLEYRYTDYGGVSNLSTVAFPGNTYDHDPQFHAVRVGLSYKF</sequence>